<feature type="region of interest" description="Disordered" evidence="1">
    <location>
        <begin position="60"/>
        <end position="82"/>
    </location>
</feature>
<feature type="transmembrane region" description="Helical" evidence="2">
    <location>
        <begin position="7"/>
        <end position="28"/>
    </location>
</feature>
<evidence type="ECO:0000313" key="3">
    <source>
        <dbReference type="EMBL" id="SFR53774.1"/>
    </source>
</evidence>
<dbReference type="EMBL" id="FOYT01000002">
    <property type="protein sequence ID" value="SFR53774.1"/>
    <property type="molecule type" value="Genomic_DNA"/>
</dbReference>
<proteinExistence type="predicted"/>
<dbReference type="Pfam" id="PF26047">
    <property type="entry name" value="DUF8015"/>
    <property type="match status" value="1"/>
</dbReference>
<dbReference type="InterPro" id="IPR058328">
    <property type="entry name" value="DUF8015"/>
</dbReference>
<dbReference type="AlphaFoldDB" id="A0A1I6HHC4"/>
<feature type="compositionally biased region" description="Low complexity" evidence="1">
    <location>
        <begin position="65"/>
        <end position="82"/>
    </location>
</feature>
<dbReference type="Proteomes" id="UP000198531">
    <property type="component" value="Unassembled WGS sequence"/>
</dbReference>
<sequence>MTGYYDYVLGLIPVALLGLTGTLTTAGFGLTQAVPIAAGVAACIVGHALFVNGPVPAQTRRPIDTNSSANSNSNPATPVDAD</sequence>
<keyword evidence="4" id="KW-1185">Reference proteome</keyword>
<dbReference type="STRING" id="553469.SAMN04487947_2067"/>
<keyword evidence="2" id="KW-1133">Transmembrane helix</keyword>
<accession>A0A1I6HHC4</accession>
<name>A0A1I6HHC4_9EURY</name>
<feature type="transmembrane region" description="Helical" evidence="2">
    <location>
        <begin position="34"/>
        <end position="51"/>
    </location>
</feature>
<keyword evidence="2" id="KW-0472">Membrane</keyword>
<reference evidence="4" key="1">
    <citation type="submission" date="2016-10" db="EMBL/GenBank/DDBJ databases">
        <authorList>
            <person name="Varghese N."/>
            <person name="Submissions S."/>
        </authorList>
    </citation>
    <scope>NUCLEOTIDE SEQUENCE [LARGE SCALE GENOMIC DNA]</scope>
    <source>
        <strain evidence="4">CGMCC 1.7736</strain>
    </source>
</reference>
<dbReference type="OrthoDB" id="299397at2157"/>
<protein>
    <submittedName>
        <fullName evidence="3">Uncharacterized protein</fullName>
    </submittedName>
</protein>
<evidence type="ECO:0000313" key="4">
    <source>
        <dbReference type="Proteomes" id="UP000198531"/>
    </source>
</evidence>
<gene>
    <name evidence="3" type="ORF">SAMN04487947_2067</name>
</gene>
<evidence type="ECO:0000256" key="1">
    <source>
        <dbReference type="SAM" id="MobiDB-lite"/>
    </source>
</evidence>
<keyword evidence="2" id="KW-0812">Transmembrane</keyword>
<dbReference type="RefSeq" id="WP_089807314.1">
    <property type="nucleotide sequence ID" value="NZ_FOYT01000002.1"/>
</dbReference>
<organism evidence="3 4">
    <name type="scientific">Halogeometricum rufum</name>
    <dbReference type="NCBI Taxonomy" id="553469"/>
    <lineage>
        <taxon>Archaea</taxon>
        <taxon>Methanobacteriati</taxon>
        <taxon>Methanobacteriota</taxon>
        <taxon>Stenosarchaea group</taxon>
        <taxon>Halobacteria</taxon>
        <taxon>Halobacteriales</taxon>
        <taxon>Haloferacaceae</taxon>
        <taxon>Halogeometricum</taxon>
    </lineage>
</organism>
<evidence type="ECO:0000256" key="2">
    <source>
        <dbReference type="SAM" id="Phobius"/>
    </source>
</evidence>